<protein>
    <submittedName>
        <fullName evidence="1">Uncharacterized protein</fullName>
    </submittedName>
</protein>
<accession>A0ABQ5ZZA3</accession>
<organism evidence="1 2">
    <name type="scientific">Marinospirillum insulare</name>
    <dbReference type="NCBI Taxonomy" id="217169"/>
    <lineage>
        <taxon>Bacteria</taxon>
        <taxon>Pseudomonadati</taxon>
        <taxon>Pseudomonadota</taxon>
        <taxon>Gammaproteobacteria</taxon>
        <taxon>Oceanospirillales</taxon>
        <taxon>Oceanospirillaceae</taxon>
        <taxon>Marinospirillum</taxon>
    </lineage>
</organism>
<dbReference type="EMBL" id="BSOR01000015">
    <property type="protein sequence ID" value="GLR63333.1"/>
    <property type="molecule type" value="Genomic_DNA"/>
</dbReference>
<comment type="caution">
    <text evidence="1">The sequence shown here is derived from an EMBL/GenBank/DDBJ whole genome shotgun (WGS) entry which is preliminary data.</text>
</comment>
<name>A0ABQ5ZZA3_9GAMM</name>
<dbReference type="Proteomes" id="UP001156682">
    <property type="component" value="Unassembled WGS sequence"/>
</dbReference>
<reference evidence="2" key="1">
    <citation type="journal article" date="2019" name="Int. J. Syst. Evol. Microbiol.">
        <title>The Global Catalogue of Microorganisms (GCM) 10K type strain sequencing project: providing services to taxonomists for standard genome sequencing and annotation.</title>
        <authorList>
            <consortium name="The Broad Institute Genomics Platform"/>
            <consortium name="The Broad Institute Genome Sequencing Center for Infectious Disease"/>
            <person name="Wu L."/>
            <person name="Ma J."/>
        </authorList>
    </citation>
    <scope>NUCLEOTIDE SEQUENCE [LARGE SCALE GENOMIC DNA]</scope>
    <source>
        <strain evidence="2">NBRC 100033</strain>
    </source>
</reference>
<sequence length="107" mass="12104">MSSLTNNQRIEENFRTFNDKYVELFADIKKGLEAMGSLYSNQISSLNGIIAAFSEEDYSKACQRFLEADLSSLIEESFEDNLKLNSDLNSLKVRMANLNLLEADATH</sequence>
<evidence type="ECO:0000313" key="1">
    <source>
        <dbReference type="EMBL" id="GLR63333.1"/>
    </source>
</evidence>
<evidence type="ECO:0000313" key="2">
    <source>
        <dbReference type="Proteomes" id="UP001156682"/>
    </source>
</evidence>
<gene>
    <name evidence="1" type="ORF">GCM10007878_07680</name>
</gene>
<proteinExistence type="predicted"/>
<dbReference type="RefSeq" id="WP_027852090.1">
    <property type="nucleotide sequence ID" value="NZ_BSOR01000015.1"/>
</dbReference>
<keyword evidence="2" id="KW-1185">Reference proteome</keyword>